<evidence type="ECO:0000313" key="6">
    <source>
        <dbReference type="Proteomes" id="UP000054166"/>
    </source>
</evidence>
<feature type="transmembrane region" description="Helical" evidence="3">
    <location>
        <begin position="82"/>
        <end position="102"/>
    </location>
</feature>
<dbReference type="STRING" id="765440.A0A0C3G9X9"/>
<reference evidence="5 6" key="1">
    <citation type="submission" date="2014-04" db="EMBL/GenBank/DDBJ databases">
        <authorList>
            <consortium name="DOE Joint Genome Institute"/>
            <person name="Kuo A."/>
            <person name="Tarkka M."/>
            <person name="Buscot F."/>
            <person name="Kohler A."/>
            <person name="Nagy L.G."/>
            <person name="Floudas D."/>
            <person name="Copeland A."/>
            <person name="Barry K.W."/>
            <person name="Cichocki N."/>
            <person name="Veneault-Fourrey C."/>
            <person name="LaButti K."/>
            <person name="Lindquist E.A."/>
            <person name="Lipzen A."/>
            <person name="Lundell T."/>
            <person name="Morin E."/>
            <person name="Murat C."/>
            <person name="Sun H."/>
            <person name="Tunlid A."/>
            <person name="Henrissat B."/>
            <person name="Grigoriev I.V."/>
            <person name="Hibbett D.S."/>
            <person name="Martin F."/>
            <person name="Nordberg H.P."/>
            <person name="Cantor M.N."/>
            <person name="Hua S.X."/>
        </authorList>
    </citation>
    <scope>NUCLEOTIDE SEQUENCE [LARGE SCALE GENOMIC DNA]</scope>
    <source>
        <strain evidence="5 6">F 1598</strain>
    </source>
</reference>
<keyword evidence="3" id="KW-1133">Transmembrane helix</keyword>
<accession>A0A0C3G9X9</accession>
<evidence type="ECO:0000313" key="5">
    <source>
        <dbReference type="EMBL" id="KIM88534.1"/>
    </source>
</evidence>
<dbReference type="InterPro" id="IPR008929">
    <property type="entry name" value="Chondroitin_lyas"/>
</dbReference>
<keyword evidence="6" id="KW-1185">Reference proteome</keyword>
<feature type="domain" description="Heparinase II/III-like C-terminal" evidence="4">
    <location>
        <begin position="509"/>
        <end position="689"/>
    </location>
</feature>
<proteinExistence type="predicted"/>
<dbReference type="InParanoid" id="A0A0C3G9X9"/>
<evidence type="ECO:0000256" key="1">
    <source>
        <dbReference type="ARBA" id="ARBA00004196"/>
    </source>
</evidence>
<organism evidence="5 6">
    <name type="scientific">Piloderma croceum (strain F 1598)</name>
    <dbReference type="NCBI Taxonomy" id="765440"/>
    <lineage>
        <taxon>Eukaryota</taxon>
        <taxon>Fungi</taxon>
        <taxon>Dikarya</taxon>
        <taxon>Basidiomycota</taxon>
        <taxon>Agaricomycotina</taxon>
        <taxon>Agaricomycetes</taxon>
        <taxon>Agaricomycetidae</taxon>
        <taxon>Atheliales</taxon>
        <taxon>Atheliaceae</taxon>
        <taxon>Piloderma</taxon>
    </lineage>
</organism>
<dbReference type="HOGENOM" id="CLU_008982_1_0_1"/>
<gene>
    <name evidence="5" type="ORF">PILCRDRAFT_2763</name>
</gene>
<feature type="region of interest" description="Disordered" evidence="2">
    <location>
        <begin position="122"/>
        <end position="146"/>
    </location>
</feature>
<keyword evidence="3" id="KW-0472">Membrane</keyword>
<feature type="compositionally biased region" description="Pro residues" evidence="2">
    <location>
        <begin position="130"/>
        <end position="139"/>
    </location>
</feature>
<dbReference type="EMBL" id="KN832976">
    <property type="protein sequence ID" value="KIM88534.1"/>
    <property type="molecule type" value="Genomic_DNA"/>
</dbReference>
<feature type="transmembrane region" description="Helical" evidence="3">
    <location>
        <begin position="50"/>
        <end position="70"/>
    </location>
</feature>
<dbReference type="PANTHER" id="PTHR38045:SF1">
    <property type="entry name" value="HEPARINASE II_III-LIKE PROTEIN"/>
    <property type="match status" value="1"/>
</dbReference>
<dbReference type="Pfam" id="PF07940">
    <property type="entry name" value="Hepar_II_III_C"/>
    <property type="match status" value="1"/>
</dbReference>
<comment type="subcellular location">
    <subcellularLocation>
        <location evidence="1">Cell envelope</location>
    </subcellularLocation>
</comment>
<feature type="region of interest" description="Disordered" evidence="2">
    <location>
        <begin position="15"/>
        <end position="37"/>
    </location>
</feature>
<evidence type="ECO:0000259" key="4">
    <source>
        <dbReference type="Pfam" id="PF07940"/>
    </source>
</evidence>
<dbReference type="OrthoDB" id="3476529at2759"/>
<dbReference type="Gene3D" id="1.50.10.100">
    <property type="entry name" value="Chondroitin AC/alginate lyase"/>
    <property type="match status" value="1"/>
</dbReference>
<dbReference type="InterPro" id="IPR012480">
    <property type="entry name" value="Hepar_II_III_C"/>
</dbReference>
<evidence type="ECO:0000256" key="2">
    <source>
        <dbReference type="SAM" id="MobiDB-lite"/>
    </source>
</evidence>
<dbReference type="Gene3D" id="2.70.98.70">
    <property type="match status" value="1"/>
</dbReference>
<dbReference type="Proteomes" id="UP000054166">
    <property type="component" value="Unassembled WGS sequence"/>
</dbReference>
<dbReference type="AlphaFoldDB" id="A0A0C3G9X9"/>
<protein>
    <recommendedName>
        <fullName evidence="4">Heparinase II/III-like C-terminal domain-containing protein</fullName>
    </recommendedName>
</protein>
<dbReference type="SUPFAM" id="SSF48230">
    <property type="entry name" value="Chondroitin AC/alginate lyase"/>
    <property type="match status" value="1"/>
</dbReference>
<name>A0A0C3G9X9_PILCF</name>
<reference evidence="6" key="2">
    <citation type="submission" date="2015-01" db="EMBL/GenBank/DDBJ databases">
        <title>Evolutionary Origins and Diversification of the Mycorrhizal Mutualists.</title>
        <authorList>
            <consortium name="DOE Joint Genome Institute"/>
            <consortium name="Mycorrhizal Genomics Consortium"/>
            <person name="Kohler A."/>
            <person name="Kuo A."/>
            <person name="Nagy L.G."/>
            <person name="Floudas D."/>
            <person name="Copeland A."/>
            <person name="Barry K.W."/>
            <person name="Cichocki N."/>
            <person name="Veneault-Fourrey C."/>
            <person name="LaButti K."/>
            <person name="Lindquist E.A."/>
            <person name="Lipzen A."/>
            <person name="Lundell T."/>
            <person name="Morin E."/>
            <person name="Murat C."/>
            <person name="Riley R."/>
            <person name="Ohm R."/>
            <person name="Sun H."/>
            <person name="Tunlid A."/>
            <person name="Henrissat B."/>
            <person name="Grigoriev I.V."/>
            <person name="Hibbett D.S."/>
            <person name="Martin F."/>
        </authorList>
    </citation>
    <scope>NUCLEOTIDE SEQUENCE [LARGE SCALE GENOMIC DNA]</scope>
    <source>
        <strain evidence="6">F 1598</strain>
    </source>
</reference>
<evidence type="ECO:0000256" key="3">
    <source>
        <dbReference type="SAM" id="Phobius"/>
    </source>
</evidence>
<dbReference type="PANTHER" id="PTHR38045">
    <property type="entry name" value="CHROMOSOME 1, WHOLE GENOME SHOTGUN SEQUENCE"/>
    <property type="match status" value="1"/>
</dbReference>
<sequence length="774" mass="84676">MAGYDHLDSARNSLYDKTESPYSSRDPYYNQSSSHIAQPAEKRTSKWIKIGIPILILAIIGGAVGGILLSRNHKASASGASSASAAASVGVFAVATNSFYMVPIYPSTTNTAAFTTPTFNSGAGSSGTWPPDPFQPSSPSPTNVRTDRPRLIAPAYKWTALSQLIPTNPYLKYWNDTIFENATQYFNQPPVQYFMDGDSGILDCSRQVKQRVKAFGYVYRMTLDTKWADRAYLELENAAGNTSNPFGPDNSTRWNPAHFLDTAEMSAAYGIAYDWLYDVWTPTQKSWIISTLITYGLSNGVEAFGPDPLAYGWWKSPTIEGNWNCVCNNGLTMAALAILGDDTSGIAQQLLAQTVPNAKSVCALAVSNDGSWSETANYWYFGTTGHAEMAASLISATGSDYGLLETNPNFNLTGMFHMYITGPTSMFNYGDCGPNKYSTTANSMIFYASHFDAPTFSLFQRDRPDAAEPWAMFWYDPSTMGAYWDGLPLDHFFDNTTDQWASIRSSWTDMNALYIAMKAGTNQGHQTHNDLDCGDFVMDAMGYRWAGELGSGDYRSPEYFSNDTQSSARWLYYRKATEGQNVILVNQQNQNVAAAPTVNFGTTEEAQGSSTVYSVPGGSTAFFTADLTSAYFGVTSYKRGIRTINGRKQVLLQDEINATNGIMWRMHTNASVSINSGGTSATLTLEGETMTMTLLSPPSGAQISTMNATRFPTDPVPPVPDQPNDGVTVVTISLPAGQYNLQVLFNPQWSGMSSSDYKTPSFVEIDSWSTTSHP</sequence>
<keyword evidence="3" id="KW-0812">Transmembrane</keyword>